<dbReference type="EMBL" id="JBHUOK010000030">
    <property type="protein sequence ID" value="MFD2790686.1"/>
    <property type="molecule type" value="Genomic_DNA"/>
</dbReference>
<accession>A0ABW5VI39</accession>
<name>A0ABW5VI39_9FLAO</name>
<dbReference type="Gene3D" id="1.25.10.10">
    <property type="entry name" value="Leucine-rich Repeat Variant"/>
    <property type="match status" value="1"/>
</dbReference>
<keyword evidence="3" id="KW-1185">Reference proteome</keyword>
<gene>
    <name evidence="2" type="ORF">ACFS1K_13005</name>
</gene>
<keyword evidence="1" id="KW-1133">Transmembrane helix</keyword>
<protein>
    <submittedName>
        <fullName evidence="2">HEAT repeat domain-containing protein</fullName>
    </submittedName>
</protein>
<organism evidence="2 3">
    <name type="scientific">Arenibacter antarcticus</name>
    <dbReference type="NCBI Taxonomy" id="2040469"/>
    <lineage>
        <taxon>Bacteria</taxon>
        <taxon>Pseudomonadati</taxon>
        <taxon>Bacteroidota</taxon>
        <taxon>Flavobacteriia</taxon>
        <taxon>Flavobacteriales</taxon>
        <taxon>Flavobacteriaceae</taxon>
        <taxon>Arenibacter</taxon>
    </lineage>
</organism>
<sequence>MNLPAYIFELPTILEINLVMTLIFFTLALLLISLILYLRVHKNIQNRRKEKLDILLIDFINNYLFNEDFNKSTEIEVFKTKHLKTPLDNQIATHQILVFAENLKGESSAVIKEIFHGFGLYQILISDLKKKAWYKQAKALYVSYQLDLEIPIPLVDSLINAKNNDLRQQAFLYFLHRSTDKPLEFLDKVKTPLTLWQQIHIENGLKSFEGETPDFSRWLYHEITTVVMFCMKMVAEYNQYQHIPILLQFLNHENHEIRQQAIISLRKMEVPKMMSILIENFPEESIQIKQEILITIGEIGTEEHLKSVAPFIQQEESILKVEYLKMVRYFNPNTFKKHKGDFENIIHDKYV</sequence>
<evidence type="ECO:0000256" key="1">
    <source>
        <dbReference type="SAM" id="Phobius"/>
    </source>
</evidence>
<dbReference type="InterPro" id="IPR016024">
    <property type="entry name" value="ARM-type_fold"/>
</dbReference>
<proteinExistence type="predicted"/>
<keyword evidence="1" id="KW-0812">Transmembrane</keyword>
<evidence type="ECO:0000313" key="3">
    <source>
        <dbReference type="Proteomes" id="UP001597532"/>
    </source>
</evidence>
<dbReference type="SUPFAM" id="SSF48371">
    <property type="entry name" value="ARM repeat"/>
    <property type="match status" value="1"/>
</dbReference>
<evidence type="ECO:0000313" key="2">
    <source>
        <dbReference type="EMBL" id="MFD2790686.1"/>
    </source>
</evidence>
<reference evidence="3" key="1">
    <citation type="journal article" date="2019" name="Int. J. Syst. Evol. Microbiol.">
        <title>The Global Catalogue of Microorganisms (GCM) 10K type strain sequencing project: providing services to taxonomists for standard genome sequencing and annotation.</title>
        <authorList>
            <consortium name="The Broad Institute Genomics Platform"/>
            <consortium name="The Broad Institute Genome Sequencing Center for Infectious Disease"/>
            <person name="Wu L."/>
            <person name="Ma J."/>
        </authorList>
    </citation>
    <scope>NUCLEOTIDE SEQUENCE [LARGE SCALE GENOMIC DNA]</scope>
    <source>
        <strain evidence="3">KCTC 52924</strain>
    </source>
</reference>
<feature type="transmembrane region" description="Helical" evidence="1">
    <location>
        <begin position="16"/>
        <end position="38"/>
    </location>
</feature>
<keyword evidence="1" id="KW-0472">Membrane</keyword>
<comment type="caution">
    <text evidence="2">The sequence shown here is derived from an EMBL/GenBank/DDBJ whole genome shotgun (WGS) entry which is preliminary data.</text>
</comment>
<dbReference type="Proteomes" id="UP001597532">
    <property type="component" value="Unassembled WGS sequence"/>
</dbReference>
<dbReference type="InterPro" id="IPR011989">
    <property type="entry name" value="ARM-like"/>
</dbReference>